<keyword evidence="5" id="KW-0698">rRNA processing</keyword>
<feature type="compositionally biased region" description="Basic and acidic residues" evidence="11">
    <location>
        <begin position="58"/>
        <end position="70"/>
    </location>
</feature>
<feature type="domain" description="Clp1 P-loop" evidence="12">
    <location>
        <begin position="359"/>
        <end position="541"/>
    </location>
</feature>
<evidence type="ECO:0000256" key="9">
    <source>
        <dbReference type="ARBA" id="ARBA00022840"/>
    </source>
</evidence>
<evidence type="ECO:0000256" key="1">
    <source>
        <dbReference type="ARBA" id="ARBA00004604"/>
    </source>
</evidence>
<evidence type="ECO:0000259" key="12">
    <source>
        <dbReference type="Pfam" id="PF16575"/>
    </source>
</evidence>
<keyword evidence="7" id="KW-0547">Nucleotide-binding</keyword>
<evidence type="ECO:0000256" key="7">
    <source>
        <dbReference type="ARBA" id="ARBA00022741"/>
    </source>
</evidence>
<evidence type="ECO:0000256" key="10">
    <source>
        <dbReference type="ARBA" id="ARBA00023242"/>
    </source>
</evidence>
<name>A0A139AMB7_GONPJ</name>
<dbReference type="PANTHER" id="PTHR12755">
    <property type="entry name" value="CLEAVAGE/POLYADENYLATION FACTOR IA SUBUNIT CLP1P"/>
    <property type="match status" value="1"/>
</dbReference>
<dbReference type="InterPro" id="IPR032319">
    <property type="entry name" value="CLP1_P"/>
</dbReference>
<dbReference type="PANTHER" id="PTHR12755:SF3">
    <property type="entry name" value="POLYNUCLEOTIDE 5'-HYDROXYL-KINASE NOL9"/>
    <property type="match status" value="1"/>
</dbReference>
<comment type="similarity">
    <text evidence="2">Belongs to the Clp1 family. NOL9/GRC3 subfamily.</text>
</comment>
<dbReference type="SUPFAM" id="SSF52540">
    <property type="entry name" value="P-loop containing nucleoside triphosphate hydrolases"/>
    <property type="match status" value="1"/>
</dbReference>
<dbReference type="STRING" id="1344416.A0A139AMB7"/>
<dbReference type="Pfam" id="PF16575">
    <property type="entry name" value="CLP1_P"/>
    <property type="match status" value="1"/>
</dbReference>
<evidence type="ECO:0000259" key="13">
    <source>
        <dbReference type="Pfam" id="PF25467"/>
    </source>
</evidence>
<evidence type="ECO:0000256" key="5">
    <source>
        <dbReference type="ARBA" id="ARBA00022552"/>
    </source>
</evidence>
<feature type="compositionally biased region" description="Polar residues" evidence="11">
    <location>
        <begin position="8"/>
        <end position="24"/>
    </location>
</feature>
<gene>
    <name evidence="14" type="ORF">M427DRAFT_30043</name>
</gene>
<sequence>MGRRDTRQNASADGSQNRMQPQSSHPRKAAAPSESSTEQSSSLYAANPFAALRKTKPKKEMEIPPPDLREPVQSAGVVVPDAVPAPERLPSRKRKRELSSLPPASAKVHHVATQSSPAAVARPVDAVPVRTTTFVPTEHNVRTAGELSGKLCVVAMMEGEALAFRGCVGIAPLRGSVRVNGFTYTAPSTRAQKILSDDQDAAGRVAAQLEFFPCLAPRMGPALSLESVKDASSHHSESNHSMEDSTSPTPTELTPTIRSLVAACKPLLSLPVLETASIVALCSASFVGADGVGRYFGGWKDFWGERDAKDCSLGGTVLPGFCPILDPTDTTPILQTPRQFFSLVPPGPLSRVPIVAVMGTKQSGKSTLARFIANQLLTHYGETDWLECDPGQPEVCPVGCVGLVRLRYPLNGPAFANMHLQPGPGSRWLFLGSTTPKTDPDYYTACLTELLRTRDSSRPLVVNLHGWTRGMGLDMTVHLMSTLRPTVAVELVMEGGAADVLPHVASVSQETTCHTMHSPPRPVGYKKPDPAEMRQLNMLGHLHQRAQESLAPFRLSDGRGRGRARWDFSVENGPAHRLPLYAPMSALSIRVLHTDVPPAHCIQAVHGTIVALCKEEDDVSTRRAGDAGPFIHPTSTPCAPSLSECVGLGIVRSIDNESGHILLATALSAVQLARARVNTIVRGGQGMEVGASVYEAGWQNVRDLPYLTSNFVEGIGAMAKRVRHDLKRRRSQGIGLNEA</sequence>
<protein>
    <recommendedName>
        <fullName evidence="4">Polynucleotide 5'-hydroxyl-kinase GRC3</fullName>
    </recommendedName>
    <alternativeName>
        <fullName evidence="3">Polynucleotide 5'-hydroxyl-kinase grc3</fullName>
    </alternativeName>
</protein>
<dbReference type="InterPro" id="IPR057570">
    <property type="entry name" value="NOL9_C"/>
</dbReference>
<feature type="compositionally biased region" description="Low complexity" evidence="11">
    <location>
        <begin position="75"/>
        <end position="86"/>
    </location>
</feature>
<feature type="region of interest" description="Disordered" evidence="11">
    <location>
        <begin position="226"/>
        <end position="252"/>
    </location>
</feature>
<keyword evidence="9" id="KW-0067">ATP-binding</keyword>
<evidence type="ECO:0000256" key="6">
    <source>
        <dbReference type="ARBA" id="ARBA00022679"/>
    </source>
</evidence>
<evidence type="ECO:0000256" key="11">
    <source>
        <dbReference type="SAM" id="MobiDB-lite"/>
    </source>
</evidence>
<evidence type="ECO:0000256" key="3">
    <source>
        <dbReference type="ARBA" id="ARBA00018706"/>
    </source>
</evidence>
<evidence type="ECO:0000313" key="15">
    <source>
        <dbReference type="Proteomes" id="UP000070544"/>
    </source>
</evidence>
<dbReference type="Pfam" id="PF25467">
    <property type="entry name" value="NOL9_C"/>
    <property type="match status" value="1"/>
</dbReference>
<evidence type="ECO:0000256" key="4">
    <source>
        <dbReference type="ARBA" id="ARBA00019824"/>
    </source>
</evidence>
<dbReference type="OrthoDB" id="2405412at2759"/>
<dbReference type="InterPro" id="IPR027417">
    <property type="entry name" value="P-loop_NTPase"/>
</dbReference>
<keyword evidence="6" id="KW-0808">Transferase</keyword>
<dbReference type="GO" id="GO:0000448">
    <property type="term" value="P:cleavage in ITS2 between 5.8S rRNA and LSU-rRNA of tricistronic rRNA transcript (SSU-rRNA, 5.8S rRNA, LSU-rRNA)"/>
    <property type="evidence" value="ECO:0007669"/>
    <property type="project" value="TreeGrafter"/>
</dbReference>
<dbReference type="EMBL" id="KQ965744">
    <property type="protein sequence ID" value="KXS17916.1"/>
    <property type="molecule type" value="Genomic_DNA"/>
</dbReference>
<dbReference type="GO" id="GO:0051731">
    <property type="term" value="F:polynucleotide 5'-hydroxyl-kinase activity"/>
    <property type="evidence" value="ECO:0007669"/>
    <property type="project" value="InterPro"/>
</dbReference>
<dbReference type="Gene3D" id="3.40.50.300">
    <property type="entry name" value="P-loop containing nucleotide triphosphate hydrolases"/>
    <property type="match status" value="1"/>
</dbReference>
<organism evidence="14 15">
    <name type="scientific">Gonapodya prolifera (strain JEL478)</name>
    <name type="common">Monoblepharis prolifera</name>
    <dbReference type="NCBI Taxonomy" id="1344416"/>
    <lineage>
        <taxon>Eukaryota</taxon>
        <taxon>Fungi</taxon>
        <taxon>Fungi incertae sedis</taxon>
        <taxon>Chytridiomycota</taxon>
        <taxon>Chytridiomycota incertae sedis</taxon>
        <taxon>Monoblepharidomycetes</taxon>
        <taxon>Monoblepharidales</taxon>
        <taxon>Gonapodyaceae</taxon>
        <taxon>Gonapodya</taxon>
    </lineage>
</organism>
<feature type="domain" description="NOL9 C-terminal" evidence="13">
    <location>
        <begin position="578"/>
        <end position="684"/>
    </location>
</feature>
<dbReference type="Proteomes" id="UP000070544">
    <property type="component" value="Unassembled WGS sequence"/>
</dbReference>
<accession>A0A139AMB7</accession>
<comment type="subcellular location">
    <subcellularLocation>
        <location evidence="1">Nucleus</location>
        <location evidence="1">Nucleolus</location>
    </subcellularLocation>
</comment>
<feature type="compositionally biased region" description="Low complexity" evidence="11">
    <location>
        <begin position="29"/>
        <end position="46"/>
    </location>
</feature>
<keyword evidence="8" id="KW-0418">Kinase</keyword>
<reference evidence="14 15" key="1">
    <citation type="journal article" date="2015" name="Genome Biol. Evol.">
        <title>Phylogenomic analyses indicate that early fungi evolved digesting cell walls of algal ancestors of land plants.</title>
        <authorList>
            <person name="Chang Y."/>
            <person name="Wang S."/>
            <person name="Sekimoto S."/>
            <person name="Aerts A.L."/>
            <person name="Choi C."/>
            <person name="Clum A."/>
            <person name="LaButti K.M."/>
            <person name="Lindquist E.A."/>
            <person name="Yee Ngan C."/>
            <person name="Ohm R.A."/>
            <person name="Salamov A.A."/>
            <person name="Grigoriev I.V."/>
            <person name="Spatafora J.W."/>
            <person name="Berbee M.L."/>
        </authorList>
    </citation>
    <scope>NUCLEOTIDE SEQUENCE [LARGE SCALE GENOMIC DNA]</scope>
    <source>
        <strain evidence="14 15">JEL478</strain>
    </source>
</reference>
<dbReference type="GO" id="GO:0005730">
    <property type="term" value="C:nucleolus"/>
    <property type="evidence" value="ECO:0007669"/>
    <property type="project" value="UniProtKB-SubCell"/>
</dbReference>
<evidence type="ECO:0000256" key="8">
    <source>
        <dbReference type="ARBA" id="ARBA00022777"/>
    </source>
</evidence>
<keyword evidence="10" id="KW-0539">Nucleus</keyword>
<proteinExistence type="inferred from homology"/>
<dbReference type="InterPro" id="IPR045116">
    <property type="entry name" value="Clp1/Grc3"/>
</dbReference>
<evidence type="ECO:0000313" key="14">
    <source>
        <dbReference type="EMBL" id="KXS17916.1"/>
    </source>
</evidence>
<feature type="region of interest" description="Disordered" evidence="11">
    <location>
        <begin position="1"/>
        <end position="117"/>
    </location>
</feature>
<dbReference type="OMA" id="AQHPQEE"/>
<feature type="compositionally biased region" description="Basic and acidic residues" evidence="11">
    <location>
        <begin position="227"/>
        <end position="243"/>
    </location>
</feature>
<keyword evidence="15" id="KW-1185">Reference proteome</keyword>
<dbReference type="AlphaFoldDB" id="A0A139AMB7"/>
<dbReference type="GO" id="GO:0005524">
    <property type="term" value="F:ATP binding"/>
    <property type="evidence" value="ECO:0007669"/>
    <property type="project" value="UniProtKB-KW"/>
</dbReference>
<evidence type="ECO:0000256" key="2">
    <source>
        <dbReference type="ARBA" id="ARBA00011003"/>
    </source>
</evidence>